<dbReference type="Proteomes" id="UP001620597">
    <property type="component" value="Unassembled WGS sequence"/>
</dbReference>
<organism evidence="4 5">
    <name type="scientific">Oceanobacter antarcticus</name>
    <dbReference type="NCBI Taxonomy" id="3133425"/>
    <lineage>
        <taxon>Bacteria</taxon>
        <taxon>Pseudomonadati</taxon>
        <taxon>Pseudomonadota</taxon>
        <taxon>Gammaproteobacteria</taxon>
        <taxon>Oceanospirillales</taxon>
        <taxon>Oceanospirillaceae</taxon>
        <taxon>Oceanobacter</taxon>
    </lineage>
</organism>
<dbReference type="PANTHER" id="PTHR43877:SF2">
    <property type="entry name" value="AMINOALKYLPHOSPHONATE N-ACETYLTRANSFERASE-RELATED"/>
    <property type="match status" value="1"/>
</dbReference>
<dbReference type="PROSITE" id="PS51186">
    <property type="entry name" value="GNAT"/>
    <property type="match status" value="1"/>
</dbReference>
<keyword evidence="5" id="KW-1185">Reference proteome</keyword>
<dbReference type="Pfam" id="PF11814">
    <property type="entry name" value="DUF3335"/>
    <property type="match status" value="1"/>
</dbReference>
<protein>
    <submittedName>
        <fullName evidence="4">GNAT family N-acetyltransferase/peptidase C39 family protein</fullName>
    </submittedName>
</protein>
<dbReference type="PANTHER" id="PTHR43877">
    <property type="entry name" value="AMINOALKYLPHOSPHONATE N-ACETYLTRANSFERASE-RELATED-RELATED"/>
    <property type="match status" value="1"/>
</dbReference>
<dbReference type="InterPro" id="IPR050832">
    <property type="entry name" value="Bact_Acetyltransf"/>
</dbReference>
<dbReference type="Pfam" id="PF13673">
    <property type="entry name" value="Acetyltransf_10"/>
    <property type="match status" value="1"/>
</dbReference>
<dbReference type="InterPro" id="IPR021770">
    <property type="entry name" value="DUF3335"/>
</dbReference>
<dbReference type="SUPFAM" id="SSF55729">
    <property type="entry name" value="Acyl-CoA N-acyltransferases (Nat)"/>
    <property type="match status" value="1"/>
</dbReference>
<accession>A0ABW8NI66</accession>
<gene>
    <name evidence="4" type="ORF">WG929_09550</name>
</gene>
<evidence type="ECO:0000256" key="1">
    <source>
        <dbReference type="ARBA" id="ARBA00022679"/>
    </source>
</evidence>
<evidence type="ECO:0000313" key="5">
    <source>
        <dbReference type="Proteomes" id="UP001620597"/>
    </source>
</evidence>
<proteinExistence type="predicted"/>
<reference evidence="4 5" key="1">
    <citation type="submission" date="2024-03" db="EMBL/GenBank/DDBJ databases">
        <title>High-quality draft genome sequence of Oceanobacter sp. wDCs-4.</title>
        <authorList>
            <person name="Dong C."/>
        </authorList>
    </citation>
    <scope>NUCLEOTIDE SEQUENCE [LARGE SCALE GENOMIC DNA]</scope>
    <source>
        <strain evidence="5">wDCs-4</strain>
    </source>
</reference>
<evidence type="ECO:0000313" key="4">
    <source>
        <dbReference type="EMBL" id="MFK4752648.1"/>
    </source>
</evidence>
<feature type="domain" description="N-acetyltransferase" evidence="3">
    <location>
        <begin position="4"/>
        <end position="150"/>
    </location>
</feature>
<keyword evidence="2" id="KW-0012">Acyltransferase</keyword>
<dbReference type="InterPro" id="IPR000182">
    <property type="entry name" value="GNAT_dom"/>
</dbReference>
<evidence type="ECO:0000259" key="3">
    <source>
        <dbReference type="PROSITE" id="PS51186"/>
    </source>
</evidence>
<dbReference type="EMBL" id="JBBKTX010000010">
    <property type="protein sequence ID" value="MFK4752648.1"/>
    <property type="molecule type" value="Genomic_DNA"/>
</dbReference>
<dbReference type="InterPro" id="IPR016181">
    <property type="entry name" value="Acyl_CoA_acyltransferase"/>
</dbReference>
<dbReference type="CDD" id="cd04301">
    <property type="entry name" value="NAT_SF"/>
    <property type="match status" value="1"/>
</dbReference>
<dbReference type="RefSeq" id="WP_416205853.1">
    <property type="nucleotide sequence ID" value="NZ_JBBKTX010000010.1"/>
</dbReference>
<keyword evidence="1" id="KW-0808">Transferase</keyword>
<sequence length="368" mass="41973">MTDFLIRPAVEADLAQLVLLENSAFTTDQLSRRSFRHFIRHAHASVLVAEQAGEMAGYVLVLYRRGTWLARVYSLAVALRFRGQRLGQQLMAVAEQAAEQHDCAFVRLEVSVCNTVACQLYQATGFKTIARLPQYYANGDDGVRMEKALYRKRSNPVRPTTYYEQTTDFTCGPASLMMGLHSLNPEYRMSRREELQIWREATTIFMTTGHGGCSPHGLALSAYQRGAQVRLYVSHNGVPFIDGVRDDHKKAVIELVHQDFVERLADTTVTLVEQSLTLEQLRQHLQQGEVLVCLISTWRLNRNRAPHWVVVTFADEDYVYLTDPDFEKEEGQSSTDFIDVPIRHDEFIHMASFGRQRLKCTLVLSRAL</sequence>
<evidence type="ECO:0000256" key="2">
    <source>
        <dbReference type="ARBA" id="ARBA00023315"/>
    </source>
</evidence>
<dbReference type="Gene3D" id="3.40.630.30">
    <property type="match status" value="1"/>
</dbReference>
<name>A0ABW8NI66_9GAMM</name>
<comment type="caution">
    <text evidence="4">The sequence shown here is derived from an EMBL/GenBank/DDBJ whole genome shotgun (WGS) entry which is preliminary data.</text>
</comment>
<dbReference type="Gene3D" id="3.90.70.10">
    <property type="entry name" value="Cysteine proteinases"/>
    <property type="match status" value="1"/>
</dbReference>